<feature type="binding site" evidence="11">
    <location>
        <position position="75"/>
    </location>
    <ligand>
        <name>UMP</name>
        <dbReference type="ChEBI" id="CHEBI:57865"/>
    </ligand>
</feature>
<comment type="caution">
    <text evidence="13">The sequence shown here is derived from an EMBL/GenBank/DDBJ whole genome shotgun (WGS) entry which is preliminary data.</text>
</comment>
<dbReference type="GO" id="GO:0033862">
    <property type="term" value="F:UMP kinase activity"/>
    <property type="evidence" value="ECO:0007669"/>
    <property type="project" value="UniProtKB-EC"/>
</dbReference>
<keyword evidence="5 11" id="KW-0808">Transferase</keyword>
<evidence type="ECO:0000256" key="3">
    <source>
        <dbReference type="ARBA" id="ARBA00007614"/>
    </source>
</evidence>
<feature type="domain" description="Aspartate/glutamate/uridylate kinase" evidence="12">
    <location>
        <begin position="8"/>
        <end position="218"/>
    </location>
</feature>
<dbReference type="InterPro" id="IPR036393">
    <property type="entry name" value="AceGlu_kinase-like_sf"/>
</dbReference>
<keyword evidence="4 11" id="KW-0963">Cytoplasm</keyword>
<keyword evidence="7 11" id="KW-0418">Kinase</keyword>
<evidence type="ECO:0000256" key="7">
    <source>
        <dbReference type="ARBA" id="ARBA00022777"/>
    </source>
</evidence>
<evidence type="ECO:0000256" key="1">
    <source>
        <dbReference type="ARBA" id="ARBA00004496"/>
    </source>
</evidence>
<dbReference type="InterPro" id="IPR001048">
    <property type="entry name" value="Asp/Glu/Uridylate_kinase"/>
</dbReference>
<comment type="subcellular location">
    <subcellularLocation>
        <location evidence="1 11">Cytoplasm</location>
    </subcellularLocation>
</comment>
<dbReference type="RefSeq" id="WP_123927561.1">
    <property type="nucleotide sequence ID" value="NZ_RKRE01000001.1"/>
</dbReference>
<feature type="binding site" evidence="11">
    <location>
        <position position="173"/>
    </location>
    <ligand>
        <name>ATP</name>
        <dbReference type="ChEBI" id="CHEBI:30616"/>
    </ligand>
</feature>
<dbReference type="SUPFAM" id="SSF53633">
    <property type="entry name" value="Carbamate kinase-like"/>
    <property type="match status" value="1"/>
</dbReference>
<feature type="binding site" evidence="11">
    <location>
        <begin position="12"/>
        <end position="15"/>
    </location>
    <ligand>
        <name>ATP</name>
        <dbReference type="ChEBI" id="CHEBI:30616"/>
    </ligand>
</feature>
<evidence type="ECO:0000256" key="8">
    <source>
        <dbReference type="ARBA" id="ARBA00022840"/>
    </source>
</evidence>
<keyword evidence="8 11" id="KW-0067">ATP-binding</keyword>
<evidence type="ECO:0000313" key="14">
    <source>
        <dbReference type="Proteomes" id="UP000282654"/>
    </source>
</evidence>
<comment type="subunit">
    <text evidence="11">Homohexamer.</text>
</comment>
<feature type="binding site" evidence="11">
    <location>
        <position position="56"/>
    </location>
    <ligand>
        <name>ATP</name>
        <dbReference type="ChEBI" id="CHEBI:30616"/>
    </ligand>
</feature>
<evidence type="ECO:0000256" key="10">
    <source>
        <dbReference type="ARBA" id="ARBA00047767"/>
    </source>
</evidence>
<comment type="catalytic activity">
    <reaction evidence="10 11">
        <text>UMP + ATP = UDP + ADP</text>
        <dbReference type="Rhea" id="RHEA:24400"/>
        <dbReference type="ChEBI" id="CHEBI:30616"/>
        <dbReference type="ChEBI" id="CHEBI:57865"/>
        <dbReference type="ChEBI" id="CHEBI:58223"/>
        <dbReference type="ChEBI" id="CHEBI:456216"/>
        <dbReference type="EC" id="2.7.4.22"/>
    </reaction>
</comment>
<dbReference type="GO" id="GO:0006225">
    <property type="term" value="P:UDP biosynthetic process"/>
    <property type="evidence" value="ECO:0007669"/>
    <property type="project" value="TreeGrafter"/>
</dbReference>
<dbReference type="HAMAP" id="MF_01220_B">
    <property type="entry name" value="PyrH_B"/>
    <property type="match status" value="1"/>
</dbReference>
<dbReference type="EMBL" id="RKRE01000001">
    <property type="protein sequence ID" value="RPF49698.1"/>
    <property type="molecule type" value="Genomic_DNA"/>
</dbReference>
<evidence type="ECO:0000256" key="2">
    <source>
        <dbReference type="ARBA" id="ARBA00004791"/>
    </source>
</evidence>
<evidence type="ECO:0000259" key="12">
    <source>
        <dbReference type="Pfam" id="PF00696"/>
    </source>
</evidence>
<dbReference type="GO" id="GO:0044210">
    <property type="term" value="P:'de novo' CTP biosynthetic process"/>
    <property type="evidence" value="ECO:0007669"/>
    <property type="project" value="UniProtKB-UniRule"/>
</dbReference>
<comment type="caution">
    <text evidence="11">Lacks conserved residue(s) required for the propagation of feature annotation.</text>
</comment>
<evidence type="ECO:0000256" key="6">
    <source>
        <dbReference type="ARBA" id="ARBA00022741"/>
    </source>
</evidence>
<evidence type="ECO:0000313" key="13">
    <source>
        <dbReference type="EMBL" id="RPF49698.1"/>
    </source>
</evidence>
<feature type="binding site" evidence="11">
    <location>
        <position position="60"/>
    </location>
    <ligand>
        <name>ATP</name>
        <dbReference type="ChEBI" id="CHEBI:30616"/>
    </ligand>
</feature>
<dbReference type="NCBIfam" id="TIGR02075">
    <property type="entry name" value="pyrH_bact"/>
    <property type="match status" value="1"/>
</dbReference>
<feature type="region of interest" description="Involved in allosteric activation by GTP" evidence="11">
    <location>
        <begin position="20"/>
        <end position="25"/>
    </location>
</feature>
<dbReference type="PANTHER" id="PTHR42833:SF4">
    <property type="entry name" value="URIDYLATE KINASE PUMPKIN, CHLOROPLASTIC"/>
    <property type="match status" value="1"/>
</dbReference>
<accession>A0A3N5BJ26</accession>
<keyword evidence="9 11" id="KW-0665">Pyrimidine biosynthesis</keyword>
<comment type="similarity">
    <text evidence="3 11">Belongs to the UMP kinase family.</text>
</comment>
<reference evidence="13 14" key="1">
    <citation type="submission" date="2018-11" db="EMBL/GenBank/DDBJ databases">
        <title>Genomic Encyclopedia of Type Strains, Phase IV (KMG-IV): sequencing the most valuable type-strain genomes for metagenomic binning, comparative biology and taxonomic classification.</title>
        <authorList>
            <person name="Goeker M."/>
        </authorList>
    </citation>
    <scope>NUCLEOTIDE SEQUENCE [LARGE SCALE GENOMIC DNA]</scope>
    <source>
        <strain evidence="13 14">DSM 102936</strain>
    </source>
</reference>
<dbReference type="CDD" id="cd04254">
    <property type="entry name" value="AAK_UMPK-PyrH-Ec"/>
    <property type="match status" value="1"/>
</dbReference>
<comment type="function">
    <text evidence="11">Catalyzes the reversible phosphorylation of UMP to UDP.</text>
</comment>
<dbReference type="UniPathway" id="UPA00159">
    <property type="reaction ID" value="UER00275"/>
</dbReference>
<evidence type="ECO:0000256" key="11">
    <source>
        <dbReference type="HAMAP-Rule" id="MF_01220"/>
    </source>
</evidence>
<dbReference type="EC" id="2.7.4.22" evidence="11"/>
<feature type="binding site" evidence="11">
    <location>
        <position position="55"/>
    </location>
    <ligand>
        <name>UMP</name>
        <dbReference type="ChEBI" id="CHEBI:57865"/>
    </ligand>
</feature>
<dbReference type="FunFam" id="3.40.1160.10:FF:000001">
    <property type="entry name" value="Uridylate kinase"/>
    <property type="match status" value="1"/>
</dbReference>
<evidence type="ECO:0000256" key="4">
    <source>
        <dbReference type="ARBA" id="ARBA00022490"/>
    </source>
</evidence>
<keyword evidence="6 11" id="KW-0547">Nucleotide-binding</keyword>
<feature type="binding site" evidence="11">
    <location>
        <begin position="136"/>
        <end position="143"/>
    </location>
    <ligand>
        <name>UMP</name>
        <dbReference type="ChEBI" id="CHEBI:57865"/>
    </ligand>
</feature>
<protein>
    <recommendedName>
        <fullName evidence="11">Uridylate kinase</fullName>
        <shortName evidence="11">UK</shortName>
        <ecNumber evidence="11">2.7.4.22</ecNumber>
    </recommendedName>
    <alternativeName>
        <fullName evidence="11">Uridine monophosphate kinase</fullName>
        <shortName evidence="11">UMP kinase</shortName>
        <shortName evidence="11">UMPK</shortName>
    </alternativeName>
</protein>
<dbReference type="Pfam" id="PF00696">
    <property type="entry name" value="AA_kinase"/>
    <property type="match status" value="1"/>
</dbReference>
<organism evidence="13 14">
    <name type="scientific">Thermodesulfitimonas autotrophica</name>
    <dbReference type="NCBI Taxonomy" id="1894989"/>
    <lineage>
        <taxon>Bacteria</taxon>
        <taxon>Bacillati</taxon>
        <taxon>Bacillota</taxon>
        <taxon>Clostridia</taxon>
        <taxon>Thermoanaerobacterales</taxon>
        <taxon>Thermoanaerobacteraceae</taxon>
        <taxon>Thermodesulfitimonas</taxon>
    </lineage>
</organism>
<dbReference type="InterPro" id="IPR011817">
    <property type="entry name" value="Uridylate_kinase"/>
</dbReference>
<proteinExistence type="inferred from homology"/>
<dbReference type="AlphaFoldDB" id="A0A3N5BJ26"/>
<dbReference type="PIRSF" id="PIRSF005650">
    <property type="entry name" value="Uridylate_kin"/>
    <property type="match status" value="1"/>
</dbReference>
<sequence length="247" mass="26688">MLTPKYRRVVVKISGEALAGDQGYGIDPEMAAFVAREIKDVIQQFRVEVAVVVGGGNIWRGIAGSAKGMDRATADYMGMLATTINALALQDALEKAGVDTRVQTAIEMRAIAEPYIRRRAIRHLQKGRVVIFAAGTGSPYFSTDTTAALRAAEVEADAILMAKRGVDGVYDDDPEKNPQARKFESLTYIEMLNRGLGVMDATAASLCMDNNIPVIVFNVREKGNIRRAILGDRIGTYIGSDAACVNS</sequence>
<comment type="pathway">
    <text evidence="2 11">Pyrimidine metabolism; CTP biosynthesis via de novo pathway; UDP from UMP (UMPK route): step 1/1.</text>
</comment>
<evidence type="ECO:0000256" key="5">
    <source>
        <dbReference type="ARBA" id="ARBA00022679"/>
    </source>
</evidence>
<dbReference type="Proteomes" id="UP000282654">
    <property type="component" value="Unassembled WGS sequence"/>
</dbReference>
<comment type="activity regulation">
    <text evidence="11">Allosterically activated by GTP. Inhibited by UTP.</text>
</comment>
<evidence type="ECO:0000256" key="9">
    <source>
        <dbReference type="ARBA" id="ARBA00022975"/>
    </source>
</evidence>
<gene>
    <name evidence="11" type="primary">pyrH</name>
    <name evidence="13" type="ORF">EDD75_0518</name>
</gene>
<dbReference type="OrthoDB" id="9807458at2"/>
<name>A0A3N5BJ26_9THEO</name>
<dbReference type="Gene3D" id="3.40.1160.10">
    <property type="entry name" value="Acetylglutamate kinase-like"/>
    <property type="match status" value="1"/>
</dbReference>
<keyword evidence="14" id="KW-1185">Reference proteome</keyword>
<dbReference type="GO" id="GO:0005737">
    <property type="term" value="C:cytoplasm"/>
    <property type="evidence" value="ECO:0007669"/>
    <property type="project" value="UniProtKB-SubCell"/>
</dbReference>
<dbReference type="GO" id="GO:0005524">
    <property type="term" value="F:ATP binding"/>
    <property type="evidence" value="ECO:0007669"/>
    <property type="project" value="UniProtKB-KW"/>
</dbReference>
<feature type="binding site" evidence="11">
    <location>
        <position position="170"/>
    </location>
    <ligand>
        <name>ATP</name>
        <dbReference type="ChEBI" id="CHEBI:30616"/>
    </ligand>
</feature>
<dbReference type="InterPro" id="IPR015963">
    <property type="entry name" value="Uridylate_kinase_bac"/>
</dbReference>
<keyword evidence="11" id="KW-0021">Allosteric enzyme</keyword>
<dbReference type="PANTHER" id="PTHR42833">
    <property type="entry name" value="URIDYLATE KINASE"/>
    <property type="match status" value="1"/>
</dbReference>